<evidence type="ECO:0000256" key="5">
    <source>
        <dbReference type="ARBA" id="ARBA00023315"/>
    </source>
</evidence>
<dbReference type="PANTHER" id="PTHR11735">
    <property type="entry name" value="TRNA N6-ADENOSINE THREONYLCARBAMOYLTRANSFERASE"/>
    <property type="match status" value="1"/>
</dbReference>
<evidence type="ECO:0000259" key="8">
    <source>
        <dbReference type="Pfam" id="PF00814"/>
    </source>
</evidence>
<dbReference type="InterPro" id="IPR000905">
    <property type="entry name" value="Gcp-like_dom"/>
</dbReference>
<keyword evidence="7" id="KW-0496">Mitochondrion</keyword>
<dbReference type="PROSITE" id="PS01016">
    <property type="entry name" value="GLYCOPROTEASE"/>
    <property type="match status" value="1"/>
</dbReference>
<comment type="similarity">
    <text evidence="7">Belongs to the KAE1 / TsaD family.</text>
</comment>
<keyword evidence="2 7" id="KW-0808">Transferase</keyword>
<evidence type="ECO:0000256" key="3">
    <source>
        <dbReference type="ARBA" id="ARBA00022694"/>
    </source>
</evidence>
<dbReference type="PRINTS" id="PR00789">
    <property type="entry name" value="OSIALOPTASE"/>
</dbReference>
<comment type="caution">
    <text evidence="9">The sequence shown here is derived from an EMBL/GenBank/DDBJ whole genome shotgun (WGS) entry which is preliminary data.</text>
</comment>
<dbReference type="OrthoDB" id="10259622at2759"/>
<feature type="domain" description="Gcp-like" evidence="8">
    <location>
        <begin position="50"/>
        <end position="385"/>
    </location>
</feature>
<dbReference type="GO" id="GO:0061711">
    <property type="term" value="F:tRNA N(6)-L-threonylcarbamoyladenine synthase activity"/>
    <property type="evidence" value="ECO:0007669"/>
    <property type="project" value="UniProtKB-EC"/>
</dbReference>
<comment type="function">
    <text evidence="7">Required for the formation of a threonylcarbamoyl group on adenosine at position 37 (t(6)A37) in mitochondrial tRNAs that read codons beginning with adenine. Probably involved in the transfer of the threonylcarbamoyl moiety of threonylcarbamoyl-AMP (TC-AMP) to the N6 group of A37. Involved in mitochondrial genome maintenance.</text>
</comment>
<organism evidence="9 10">
    <name type="scientific">Phanerochaete sordida</name>
    <dbReference type="NCBI Taxonomy" id="48140"/>
    <lineage>
        <taxon>Eukaryota</taxon>
        <taxon>Fungi</taxon>
        <taxon>Dikarya</taxon>
        <taxon>Basidiomycota</taxon>
        <taxon>Agaricomycotina</taxon>
        <taxon>Agaricomycetes</taxon>
        <taxon>Polyporales</taxon>
        <taxon>Phanerochaetaceae</taxon>
        <taxon>Phanerochaete</taxon>
    </lineage>
</organism>
<reference evidence="9 10" key="1">
    <citation type="submission" date="2021-08" db="EMBL/GenBank/DDBJ databases">
        <title>Draft Genome Sequence of Phanerochaete sordida strain YK-624.</title>
        <authorList>
            <person name="Mori T."/>
            <person name="Dohra H."/>
            <person name="Suzuki T."/>
            <person name="Kawagishi H."/>
            <person name="Hirai H."/>
        </authorList>
    </citation>
    <scope>NUCLEOTIDE SEQUENCE [LARGE SCALE GENOMIC DNA]</scope>
    <source>
        <strain evidence="9 10">YK-624</strain>
    </source>
</reference>
<dbReference type="InterPro" id="IPR043129">
    <property type="entry name" value="ATPase_NBD"/>
</dbReference>
<proteinExistence type="inferred from homology"/>
<comment type="cofactor">
    <cofactor evidence="7">
        <name>a divalent metal cation</name>
        <dbReference type="ChEBI" id="CHEBI:60240"/>
    </cofactor>
    <text evidence="7">Binds 1 divalent metal cation per subunit.</text>
</comment>
<dbReference type="GO" id="GO:0046872">
    <property type="term" value="F:metal ion binding"/>
    <property type="evidence" value="ECO:0007669"/>
    <property type="project" value="UniProtKB-KW"/>
</dbReference>
<evidence type="ECO:0000313" key="9">
    <source>
        <dbReference type="EMBL" id="GJE96772.1"/>
    </source>
</evidence>
<dbReference type="Proteomes" id="UP000703269">
    <property type="component" value="Unassembled WGS sequence"/>
</dbReference>
<dbReference type="PANTHER" id="PTHR11735:SF6">
    <property type="entry name" value="TRNA N6-ADENOSINE THREONYLCARBAMOYLTRANSFERASE, MITOCHONDRIAL"/>
    <property type="match status" value="1"/>
</dbReference>
<dbReference type="GO" id="GO:0072670">
    <property type="term" value="P:mitochondrial tRNA threonylcarbamoyladenosine modification"/>
    <property type="evidence" value="ECO:0007669"/>
    <property type="project" value="TreeGrafter"/>
</dbReference>
<dbReference type="InterPro" id="IPR017860">
    <property type="entry name" value="Peptidase_M22_CS"/>
</dbReference>
<dbReference type="Pfam" id="PF00814">
    <property type="entry name" value="TsaD"/>
    <property type="match status" value="1"/>
</dbReference>
<name>A0A9P3GJQ1_9APHY</name>
<comment type="subcellular location">
    <subcellularLocation>
        <location evidence="7">Mitochondrion</location>
    </subcellularLocation>
</comment>
<keyword evidence="3 7" id="KW-0819">tRNA processing</keyword>
<dbReference type="GO" id="GO:0005739">
    <property type="term" value="C:mitochondrion"/>
    <property type="evidence" value="ECO:0007669"/>
    <property type="project" value="UniProtKB-SubCell"/>
</dbReference>
<dbReference type="AlphaFoldDB" id="A0A9P3GJQ1"/>
<dbReference type="SUPFAM" id="SSF53067">
    <property type="entry name" value="Actin-like ATPase domain"/>
    <property type="match status" value="1"/>
</dbReference>
<sequence>MLPHLSRHLRLSNTGVRPLRLASRRCFTLLGLESSADDTCAAVVTSEGRILSNVVVKQNQELAIYGGIHPYAAIQRHQQNMPGAIRQALDDAGLDMSSIDGIAYTRGPGIGGCLSVCSTAAKTLGATLNKPIFGVHHMQAHALTPLIPTLYAAHRTFTSAADAEQPQTPPQFPFLALLISGGHTLLLLARSPDEFTTLATTPDISIGNAFDHVARYLGLAPGERGYGAALEAFAAGAPASFTHGVDADVHDADEPDADAAVPDFAVPLRGQLAFSYGGPRSRVEIFVRERGGVERVPEATRRALARAFQAAAVRQLEEKTVLALRHCEGLGVRVQDVVVSGGVASNSYLRQRLRAGLNEAFPGTALNLVYPPPHLCTDNAVMVAWAGMHRFAAGDFDTYDASIRPKWRIDEYTGKALARLHWLKLQRGLLAGLSTPTNAMGSSS</sequence>
<evidence type="ECO:0000256" key="4">
    <source>
        <dbReference type="ARBA" id="ARBA00022723"/>
    </source>
</evidence>
<evidence type="ECO:0000313" key="10">
    <source>
        <dbReference type="Proteomes" id="UP000703269"/>
    </source>
</evidence>
<gene>
    <name evidence="9" type="ORF">PsYK624_129780</name>
</gene>
<dbReference type="Gene3D" id="3.30.420.40">
    <property type="match status" value="3"/>
</dbReference>
<dbReference type="InterPro" id="IPR022450">
    <property type="entry name" value="TsaD"/>
</dbReference>
<evidence type="ECO:0000256" key="6">
    <source>
        <dbReference type="ARBA" id="ARBA00048117"/>
    </source>
</evidence>
<dbReference type="EC" id="2.3.1.234" evidence="1"/>
<keyword evidence="10" id="KW-1185">Reference proteome</keyword>
<keyword evidence="4 7" id="KW-0479">Metal-binding</keyword>
<protein>
    <recommendedName>
        <fullName evidence="1">N(6)-L-threonylcarbamoyladenine synthase</fullName>
        <ecNumber evidence="1">2.3.1.234</ecNumber>
    </recommendedName>
</protein>
<keyword evidence="5 7" id="KW-0012">Acyltransferase</keyword>
<evidence type="ECO:0000256" key="1">
    <source>
        <dbReference type="ARBA" id="ARBA00012156"/>
    </source>
</evidence>
<comment type="catalytic activity">
    <reaction evidence="6 7">
        <text>L-threonylcarbamoyladenylate + adenosine(37) in tRNA = N(6)-L-threonylcarbamoyladenosine(37) in tRNA + AMP + H(+)</text>
        <dbReference type="Rhea" id="RHEA:37059"/>
        <dbReference type="Rhea" id="RHEA-COMP:10162"/>
        <dbReference type="Rhea" id="RHEA-COMP:10163"/>
        <dbReference type="ChEBI" id="CHEBI:15378"/>
        <dbReference type="ChEBI" id="CHEBI:73682"/>
        <dbReference type="ChEBI" id="CHEBI:74411"/>
        <dbReference type="ChEBI" id="CHEBI:74418"/>
        <dbReference type="ChEBI" id="CHEBI:456215"/>
        <dbReference type="EC" id="2.3.1.234"/>
    </reaction>
</comment>
<evidence type="ECO:0000256" key="2">
    <source>
        <dbReference type="ARBA" id="ARBA00022679"/>
    </source>
</evidence>
<dbReference type="NCBIfam" id="TIGR00329">
    <property type="entry name" value="gcp_kae1"/>
    <property type="match status" value="1"/>
</dbReference>
<dbReference type="HAMAP" id="MF_01445">
    <property type="entry name" value="TsaD"/>
    <property type="match status" value="1"/>
</dbReference>
<accession>A0A9P3GJQ1</accession>
<evidence type="ECO:0000256" key="7">
    <source>
        <dbReference type="HAMAP-Rule" id="MF_03179"/>
    </source>
</evidence>
<dbReference type="EMBL" id="BPQB01000063">
    <property type="protein sequence ID" value="GJE96772.1"/>
    <property type="molecule type" value="Genomic_DNA"/>
</dbReference>
<dbReference type="InterPro" id="IPR017861">
    <property type="entry name" value="KAE1/TsaD"/>
</dbReference>
<comment type="subunit">
    <text evidence="7">Homodimer.</text>
</comment>